<reference evidence="5" key="1">
    <citation type="submission" date="2017-08" db="EMBL/GenBank/DDBJ databases">
        <authorList>
            <person name="Varghese N."/>
            <person name="Submissions S."/>
        </authorList>
    </citation>
    <scope>NUCLEOTIDE SEQUENCE [LARGE SCALE GENOMIC DNA]</scope>
    <source>
        <strain evidence="5">DSM 4725</strain>
    </source>
</reference>
<dbReference type="InterPro" id="IPR029021">
    <property type="entry name" value="Prot-tyrosine_phosphatase-like"/>
</dbReference>
<dbReference type="InterPro" id="IPR026893">
    <property type="entry name" value="Tyr/Ser_Pase_IphP-type"/>
</dbReference>
<evidence type="ECO:0000313" key="4">
    <source>
        <dbReference type="EMBL" id="SOC51703.1"/>
    </source>
</evidence>
<accession>A0A285VCH8</accession>
<name>A0A285VCH8_9ACTN</name>
<evidence type="ECO:0000256" key="1">
    <source>
        <dbReference type="ARBA" id="ARBA00009580"/>
    </source>
</evidence>
<dbReference type="PANTHER" id="PTHR31126:SF1">
    <property type="entry name" value="TYROSINE SPECIFIC PROTEIN PHOSPHATASES DOMAIN-CONTAINING PROTEIN"/>
    <property type="match status" value="1"/>
</dbReference>
<feature type="region of interest" description="Disordered" evidence="2">
    <location>
        <begin position="14"/>
        <end position="36"/>
    </location>
</feature>
<dbReference type="InterPro" id="IPR016130">
    <property type="entry name" value="Tyr_Pase_AS"/>
</dbReference>
<keyword evidence="5" id="KW-1185">Reference proteome</keyword>
<comment type="similarity">
    <text evidence="1">Belongs to the protein-tyrosine phosphatase family.</text>
</comment>
<protein>
    <submittedName>
        <fullName evidence="4">Protein tyrosine/serine phosphatase</fullName>
    </submittedName>
</protein>
<gene>
    <name evidence="4" type="ORF">SAMN05660748_3818</name>
</gene>
<dbReference type="Pfam" id="PF13350">
    <property type="entry name" value="Y_phosphatase3"/>
    <property type="match status" value="1"/>
</dbReference>
<dbReference type="PROSITE" id="PS00383">
    <property type="entry name" value="TYR_PHOSPHATASE_1"/>
    <property type="match status" value="1"/>
</dbReference>
<evidence type="ECO:0000313" key="5">
    <source>
        <dbReference type="Proteomes" id="UP000219435"/>
    </source>
</evidence>
<dbReference type="RefSeq" id="WP_097196577.1">
    <property type="nucleotide sequence ID" value="NZ_OBQI01000006.1"/>
</dbReference>
<dbReference type="PROSITE" id="PS50056">
    <property type="entry name" value="TYR_PHOSPHATASE_2"/>
    <property type="match status" value="1"/>
</dbReference>
<sequence length="276" mass="30212">MTSDSDGRWIHLEGTANTRDLGGLPTTDGGRTQPNRILRSDNLQSLSDSDVQLLVEKIGLREVIDLRTSAEVLLEGRGPLRERPEVVHRHFTLLPERGQYTDVFAAEEPEVQDLPSGWLDSLLPRHVAEHDEGEPPPVRSYLGYLTQRGDAVVEALRALAEPGERASVVHCAAGKDRTGVVVALSLAVAGVPHEEIAIDYGLSGDVIDAIVARLAATRTYGGDMERRDTAAHAPRRETMDRVLEILDERFGGPIGWLETHGFGADEQAALRARLRD</sequence>
<dbReference type="Proteomes" id="UP000219435">
    <property type="component" value="Unassembled WGS sequence"/>
</dbReference>
<proteinExistence type="inferred from homology"/>
<dbReference type="GO" id="GO:0004721">
    <property type="term" value="F:phosphoprotein phosphatase activity"/>
    <property type="evidence" value="ECO:0007669"/>
    <property type="project" value="InterPro"/>
</dbReference>
<evidence type="ECO:0000256" key="2">
    <source>
        <dbReference type="SAM" id="MobiDB-lite"/>
    </source>
</evidence>
<dbReference type="InterPro" id="IPR000387">
    <property type="entry name" value="Tyr_Pase_dom"/>
</dbReference>
<dbReference type="Gene3D" id="3.90.190.10">
    <property type="entry name" value="Protein tyrosine phosphatase superfamily"/>
    <property type="match status" value="1"/>
</dbReference>
<dbReference type="PANTHER" id="PTHR31126">
    <property type="entry name" value="TYROSINE-PROTEIN PHOSPHATASE"/>
    <property type="match status" value="1"/>
</dbReference>
<evidence type="ECO:0000259" key="3">
    <source>
        <dbReference type="PROSITE" id="PS50056"/>
    </source>
</evidence>
<dbReference type="SUPFAM" id="SSF52799">
    <property type="entry name" value="(Phosphotyrosine protein) phosphatases II"/>
    <property type="match status" value="1"/>
</dbReference>
<dbReference type="OrthoDB" id="1188001at2"/>
<feature type="domain" description="Tyrosine specific protein phosphatases" evidence="3">
    <location>
        <begin position="150"/>
        <end position="186"/>
    </location>
</feature>
<dbReference type="EMBL" id="OBQI01000006">
    <property type="protein sequence ID" value="SOC51703.1"/>
    <property type="molecule type" value="Genomic_DNA"/>
</dbReference>
<dbReference type="AlphaFoldDB" id="A0A285VCH8"/>
<organism evidence="4 5">
    <name type="scientific">Blastococcus aggregatus</name>
    <dbReference type="NCBI Taxonomy" id="38502"/>
    <lineage>
        <taxon>Bacteria</taxon>
        <taxon>Bacillati</taxon>
        <taxon>Actinomycetota</taxon>
        <taxon>Actinomycetes</taxon>
        <taxon>Geodermatophilales</taxon>
        <taxon>Geodermatophilaceae</taxon>
        <taxon>Blastococcus</taxon>
    </lineage>
</organism>